<dbReference type="EMBL" id="LXMD01000023">
    <property type="protein sequence ID" value="OCG73950.1"/>
    <property type="molecule type" value="Genomic_DNA"/>
</dbReference>
<comment type="caution">
    <text evidence="1">The sequence shown here is derived from an EMBL/GenBank/DDBJ whole genome shotgun (WGS) entry which is preliminary data.</text>
</comment>
<dbReference type="OrthoDB" id="5125199at2"/>
<name>A0A1B9NBI2_9MICO</name>
<dbReference type="STRING" id="904291.A7J15_07020"/>
<protein>
    <submittedName>
        <fullName evidence="1">Uncharacterized protein</fullName>
    </submittedName>
</protein>
<evidence type="ECO:0000313" key="1">
    <source>
        <dbReference type="EMBL" id="OCG73950.1"/>
    </source>
</evidence>
<dbReference type="Gene3D" id="3.30.70.2390">
    <property type="match status" value="1"/>
</dbReference>
<reference evidence="1 2" key="1">
    <citation type="submission" date="2016-05" db="EMBL/GenBank/DDBJ databases">
        <authorList>
            <person name="Lavstsen T."/>
            <person name="Jespersen J.S."/>
        </authorList>
    </citation>
    <scope>NUCLEOTIDE SEQUENCE [LARGE SCALE GENOMIC DNA]</scope>
    <source>
        <strain evidence="1 2">YLB-01</strain>
    </source>
</reference>
<gene>
    <name evidence="1" type="ORF">A7J15_07020</name>
</gene>
<dbReference type="Pfam" id="PF13399">
    <property type="entry name" value="LytR_C"/>
    <property type="match status" value="1"/>
</dbReference>
<evidence type="ECO:0000313" key="2">
    <source>
        <dbReference type="Proteomes" id="UP000093355"/>
    </source>
</evidence>
<sequence>MPADYPRDRFDDVPRQPERVGAHRAENPRMRAGVVLLWSALAAIVLFGAGVIGFLVVSQQPGILPQPDPEPTTAAVIDPTYEVLILNGTASQGLEAAAEEELVAAGWSADDVDVSTANTTDFPETTVYYAAPEHEAAAAGVAEALGGARIEQSDAYNDPADKRVTVVLGLDRVSVE</sequence>
<dbReference type="InterPro" id="IPR027381">
    <property type="entry name" value="LytR/CpsA/Psr_C"/>
</dbReference>
<keyword evidence="2" id="KW-1185">Reference proteome</keyword>
<dbReference type="Proteomes" id="UP000093355">
    <property type="component" value="Unassembled WGS sequence"/>
</dbReference>
<proteinExistence type="predicted"/>
<organism evidence="1 2">
    <name type="scientific">Microbacterium sediminis</name>
    <dbReference type="NCBI Taxonomy" id="904291"/>
    <lineage>
        <taxon>Bacteria</taxon>
        <taxon>Bacillati</taxon>
        <taxon>Actinomycetota</taxon>
        <taxon>Actinomycetes</taxon>
        <taxon>Micrococcales</taxon>
        <taxon>Microbacteriaceae</taxon>
        <taxon>Microbacterium</taxon>
    </lineage>
</organism>
<dbReference type="RefSeq" id="WP_067026344.1">
    <property type="nucleotide sequence ID" value="NZ_CP038256.1"/>
</dbReference>
<accession>A0A1B9NBI2</accession>
<dbReference type="AlphaFoldDB" id="A0A1B9NBI2"/>